<organism evidence="1 2">
    <name type="scientific">Amblyomma americanum</name>
    <name type="common">Lone star tick</name>
    <dbReference type="NCBI Taxonomy" id="6943"/>
    <lineage>
        <taxon>Eukaryota</taxon>
        <taxon>Metazoa</taxon>
        <taxon>Ecdysozoa</taxon>
        <taxon>Arthropoda</taxon>
        <taxon>Chelicerata</taxon>
        <taxon>Arachnida</taxon>
        <taxon>Acari</taxon>
        <taxon>Parasitiformes</taxon>
        <taxon>Ixodida</taxon>
        <taxon>Ixodoidea</taxon>
        <taxon>Ixodidae</taxon>
        <taxon>Amblyomminae</taxon>
        <taxon>Amblyomma</taxon>
    </lineage>
</organism>
<reference evidence="1 2" key="1">
    <citation type="journal article" date="2023" name="Arcadia Sci">
        <title>De novo assembly of a long-read Amblyomma americanum tick genome.</title>
        <authorList>
            <person name="Chou S."/>
            <person name="Poskanzer K.E."/>
            <person name="Rollins M."/>
            <person name="Thuy-Boun P.S."/>
        </authorList>
    </citation>
    <scope>NUCLEOTIDE SEQUENCE [LARGE SCALE GENOMIC DNA]</scope>
    <source>
        <strain evidence="1">F_SG_1</strain>
        <tissue evidence="1">Salivary glands</tissue>
    </source>
</reference>
<dbReference type="EMBL" id="JARKHS020030470">
    <property type="protein sequence ID" value="KAK8762102.1"/>
    <property type="molecule type" value="Genomic_DNA"/>
</dbReference>
<evidence type="ECO:0000313" key="2">
    <source>
        <dbReference type="Proteomes" id="UP001321473"/>
    </source>
</evidence>
<proteinExistence type="predicted"/>
<dbReference type="Proteomes" id="UP001321473">
    <property type="component" value="Unassembled WGS sequence"/>
</dbReference>
<accession>A0AAQ4DI12</accession>
<name>A0AAQ4DI12_AMBAM</name>
<sequence>MMLLSSRYCAVRGITHRRLDPIHVTQAQACVLLCWGLGAARCHRTLVQSGTLIRLYRADTALVAFNHSLTMSSANRRPLPVNQRPRLAG</sequence>
<comment type="caution">
    <text evidence="1">The sequence shown here is derived from an EMBL/GenBank/DDBJ whole genome shotgun (WGS) entry which is preliminary data.</text>
</comment>
<evidence type="ECO:0000313" key="1">
    <source>
        <dbReference type="EMBL" id="KAK8762102.1"/>
    </source>
</evidence>
<gene>
    <name evidence="1" type="ORF">V5799_026631</name>
</gene>
<protein>
    <submittedName>
        <fullName evidence="1">Uncharacterized protein</fullName>
    </submittedName>
</protein>
<keyword evidence="2" id="KW-1185">Reference proteome</keyword>
<dbReference type="AlphaFoldDB" id="A0AAQ4DI12"/>